<keyword evidence="3" id="KW-1133">Transmembrane helix</keyword>
<gene>
    <name evidence="5" type="ORF">METZ01_LOCUS291217</name>
</gene>
<keyword evidence="4" id="KW-0472">Membrane</keyword>
<feature type="non-terminal residue" evidence="5">
    <location>
        <position position="1"/>
    </location>
</feature>
<keyword evidence="1" id="KW-1003">Cell membrane</keyword>
<keyword evidence="2" id="KW-0812">Transmembrane</keyword>
<sequence length="397" mass="45100">RKEFQYMRPENGVDWEAAKEQFDGLPVWTSQALLTTYRELEARFPYYDFFGATVDRYSTPTGVIPVALSVREILPNGIQDRNWQNVHIREEYIHGNGIVASLASNRTSEGRPPMLISGIPPDVQENPGAPSTLLVNQPSVYVGSNLQDYAIVNQPLSIDKRRIRSMFKSRGIPIDSQLRTLVAAWYFQDTNLLFSADLVDTSELLFKRDVVERVRAIAGSLLHFPEDPYPVVYEGGVMWILEGFTITSAFPLSRLTEFGGTRGVRYVRNSVKATVDAESGETVFYVVDTDDPLINLYDRAFPGMFLEFENMPNELKEHVRYSTSMLDLQARVLNQYHQETASLFHGQQDVWTLPQELSQNSSTVPYRSEYGIYKLPGEADKSFLLTTAFVPRGRQNL</sequence>
<dbReference type="EMBL" id="UINC01088283">
    <property type="protein sequence ID" value="SVC38363.1"/>
    <property type="molecule type" value="Genomic_DNA"/>
</dbReference>
<dbReference type="GO" id="GO:0005576">
    <property type="term" value="C:extracellular region"/>
    <property type="evidence" value="ECO:0007669"/>
    <property type="project" value="TreeGrafter"/>
</dbReference>
<protein>
    <submittedName>
        <fullName evidence="5">Uncharacterized protein</fullName>
    </submittedName>
</protein>
<feature type="non-terminal residue" evidence="5">
    <location>
        <position position="397"/>
    </location>
</feature>
<name>A0A382LPT4_9ZZZZ</name>
<dbReference type="Pfam" id="PF03699">
    <property type="entry name" value="UPF0182"/>
    <property type="match status" value="1"/>
</dbReference>
<evidence type="ECO:0000256" key="4">
    <source>
        <dbReference type="ARBA" id="ARBA00023136"/>
    </source>
</evidence>
<accession>A0A382LPT4</accession>
<evidence type="ECO:0000256" key="2">
    <source>
        <dbReference type="ARBA" id="ARBA00022692"/>
    </source>
</evidence>
<dbReference type="AlphaFoldDB" id="A0A382LPT4"/>
<dbReference type="PANTHER" id="PTHR39344">
    <property type="entry name" value="UPF0182 PROTEIN SLL1060"/>
    <property type="match status" value="1"/>
</dbReference>
<organism evidence="5">
    <name type="scientific">marine metagenome</name>
    <dbReference type="NCBI Taxonomy" id="408172"/>
    <lineage>
        <taxon>unclassified sequences</taxon>
        <taxon>metagenomes</taxon>
        <taxon>ecological metagenomes</taxon>
    </lineage>
</organism>
<dbReference type="InterPro" id="IPR005372">
    <property type="entry name" value="UPF0182"/>
</dbReference>
<proteinExistence type="predicted"/>
<evidence type="ECO:0000313" key="5">
    <source>
        <dbReference type="EMBL" id="SVC38363.1"/>
    </source>
</evidence>
<dbReference type="PANTHER" id="PTHR39344:SF1">
    <property type="entry name" value="UPF0182 PROTEIN SLL1060"/>
    <property type="match status" value="1"/>
</dbReference>
<dbReference type="GO" id="GO:0016020">
    <property type="term" value="C:membrane"/>
    <property type="evidence" value="ECO:0007669"/>
    <property type="project" value="InterPro"/>
</dbReference>
<evidence type="ECO:0000256" key="1">
    <source>
        <dbReference type="ARBA" id="ARBA00022475"/>
    </source>
</evidence>
<evidence type="ECO:0000256" key="3">
    <source>
        <dbReference type="ARBA" id="ARBA00022989"/>
    </source>
</evidence>
<reference evidence="5" key="1">
    <citation type="submission" date="2018-05" db="EMBL/GenBank/DDBJ databases">
        <authorList>
            <person name="Lanie J.A."/>
            <person name="Ng W.-L."/>
            <person name="Kazmierczak K.M."/>
            <person name="Andrzejewski T.M."/>
            <person name="Davidsen T.M."/>
            <person name="Wayne K.J."/>
            <person name="Tettelin H."/>
            <person name="Glass J.I."/>
            <person name="Rusch D."/>
            <person name="Podicherti R."/>
            <person name="Tsui H.-C.T."/>
            <person name="Winkler M.E."/>
        </authorList>
    </citation>
    <scope>NUCLEOTIDE SEQUENCE</scope>
</reference>